<proteinExistence type="inferred from homology"/>
<organism evidence="7 8">
    <name type="scientific">Monoraphidium neglectum</name>
    <dbReference type="NCBI Taxonomy" id="145388"/>
    <lineage>
        <taxon>Eukaryota</taxon>
        <taxon>Viridiplantae</taxon>
        <taxon>Chlorophyta</taxon>
        <taxon>core chlorophytes</taxon>
        <taxon>Chlorophyceae</taxon>
        <taxon>CS clade</taxon>
        <taxon>Sphaeropleales</taxon>
        <taxon>Selenastraceae</taxon>
        <taxon>Monoraphidium</taxon>
    </lineage>
</organism>
<keyword evidence="8" id="KW-1185">Reference proteome</keyword>
<dbReference type="GeneID" id="25736698"/>
<reference evidence="7 8" key="1">
    <citation type="journal article" date="2013" name="BMC Genomics">
        <title>Reconstruction of the lipid metabolism for the microalga Monoraphidium neglectum from its genome sequence reveals characteristics suitable for biofuel production.</title>
        <authorList>
            <person name="Bogen C."/>
            <person name="Al-Dilaimi A."/>
            <person name="Albersmeier A."/>
            <person name="Wichmann J."/>
            <person name="Grundmann M."/>
            <person name="Rupp O."/>
            <person name="Lauersen K.J."/>
            <person name="Blifernez-Klassen O."/>
            <person name="Kalinowski J."/>
            <person name="Goesmann A."/>
            <person name="Mussgnug J.H."/>
            <person name="Kruse O."/>
        </authorList>
    </citation>
    <scope>NUCLEOTIDE SEQUENCE [LARGE SCALE GENOMIC DNA]</scope>
    <source>
        <strain evidence="7 8">SAG 48.87</strain>
    </source>
</reference>
<name>A0A0D2NGL7_9CHLO</name>
<dbReference type="PANTHER" id="PTHR10353:SF36">
    <property type="entry name" value="LP05116P"/>
    <property type="match status" value="1"/>
</dbReference>
<accession>A0A0D2NGL7</accession>
<evidence type="ECO:0000256" key="4">
    <source>
        <dbReference type="ARBA" id="ARBA00023295"/>
    </source>
</evidence>
<dbReference type="KEGG" id="mng:MNEG_3820"/>
<evidence type="ECO:0000256" key="5">
    <source>
        <dbReference type="PROSITE-ProRule" id="PRU10055"/>
    </source>
</evidence>
<dbReference type="Pfam" id="PF00232">
    <property type="entry name" value="Glyco_hydro_1"/>
    <property type="match status" value="1"/>
</dbReference>
<keyword evidence="3" id="KW-0378">Hydrolase</keyword>
<dbReference type="RefSeq" id="XP_013903160.1">
    <property type="nucleotide sequence ID" value="XM_014047706.1"/>
</dbReference>
<evidence type="ECO:0000256" key="3">
    <source>
        <dbReference type="ARBA" id="ARBA00022801"/>
    </source>
</evidence>
<evidence type="ECO:0000256" key="1">
    <source>
        <dbReference type="ARBA" id="ARBA00010838"/>
    </source>
</evidence>
<dbReference type="STRING" id="145388.A0A0D2NGL7"/>
<comment type="similarity">
    <text evidence="1 6">Belongs to the glycosyl hydrolase 1 family.</text>
</comment>
<dbReference type="SUPFAM" id="SSF51445">
    <property type="entry name" value="(Trans)glycosidases"/>
    <property type="match status" value="1"/>
</dbReference>
<protein>
    <recommendedName>
        <fullName evidence="2">beta-glucosidase</fullName>
        <ecNumber evidence="2">3.2.1.21</ecNumber>
    </recommendedName>
</protein>
<sequence>MLEEDGWLNAKVADHFVKYAKLCFSAFGDRRVLAVKHWITFNEPWCAAVLGHDSGGQHAPGRTVDPSREVYRAAHHMLLAHSKAYDVYQRLFKRKQRGKVGIALNGDWYEPKPATDPEEARRNKLAAERAREFTVGWFARPLYQGDYPAVMRERVGNRLPRFTREQRETLKGSCDFFGLNHYSSHLCEQPTWFKDVGASKDGRNTLVRVANQLVAAMGRTDSQGELVAAEGPEADTKKEAFHDPYIESTGYWQDVSVDQSDDAAWKTTDMGWGVHPEGIRKMLNWVQDEFSPRGGIIITENGAAIPEDGVDDAVKDVERAVYLKRYLTEVHKAILNDDVDVRGYFVWSLLDNFEWGYGFTKKFGLHHVDLDTLERVPKLSARWYAEVTRRNRLDMA</sequence>
<dbReference type="PRINTS" id="PR00131">
    <property type="entry name" value="GLHYDRLASE1"/>
</dbReference>
<dbReference type="GO" id="GO:0008422">
    <property type="term" value="F:beta-glucosidase activity"/>
    <property type="evidence" value="ECO:0007669"/>
    <property type="project" value="TreeGrafter"/>
</dbReference>
<dbReference type="AlphaFoldDB" id="A0A0D2NGL7"/>
<dbReference type="PANTHER" id="PTHR10353">
    <property type="entry name" value="GLYCOSYL HYDROLASE"/>
    <property type="match status" value="1"/>
</dbReference>
<evidence type="ECO:0000256" key="2">
    <source>
        <dbReference type="ARBA" id="ARBA00012744"/>
    </source>
</evidence>
<evidence type="ECO:0000313" key="7">
    <source>
        <dbReference type="EMBL" id="KIZ04141.1"/>
    </source>
</evidence>
<evidence type="ECO:0000313" key="8">
    <source>
        <dbReference type="Proteomes" id="UP000054498"/>
    </source>
</evidence>
<dbReference type="Gene3D" id="3.20.20.80">
    <property type="entry name" value="Glycosidases"/>
    <property type="match status" value="2"/>
</dbReference>
<gene>
    <name evidence="7" type="ORF">MNEG_3820</name>
</gene>
<dbReference type="EMBL" id="KK100718">
    <property type="protein sequence ID" value="KIZ04141.1"/>
    <property type="molecule type" value="Genomic_DNA"/>
</dbReference>
<dbReference type="GO" id="GO:0005975">
    <property type="term" value="P:carbohydrate metabolic process"/>
    <property type="evidence" value="ECO:0007669"/>
    <property type="project" value="InterPro"/>
</dbReference>
<keyword evidence="4" id="KW-0326">Glycosidase</keyword>
<dbReference type="EC" id="3.2.1.21" evidence="2"/>
<evidence type="ECO:0000256" key="6">
    <source>
        <dbReference type="RuleBase" id="RU003690"/>
    </source>
</evidence>
<dbReference type="Proteomes" id="UP000054498">
    <property type="component" value="Unassembled WGS sequence"/>
</dbReference>
<dbReference type="OrthoDB" id="533673at2759"/>
<dbReference type="InterPro" id="IPR017853">
    <property type="entry name" value="GH"/>
</dbReference>
<dbReference type="InterPro" id="IPR018120">
    <property type="entry name" value="Glyco_hydro_1_AS"/>
</dbReference>
<dbReference type="InterPro" id="IPR001360">
    <property type="entry name" value="Glyco_hydro_1"/>
</dbReference>
<feature type="active site" description="Nucleophile" evidence="5">
    <location>
        <position position="300"/>
    </location>
</feature>
<dbReference type="PROSITE" id="PS00572">
    <property type="entry name" value="GLYCOSYL_HYDROL_F1_1"/>
    <property type="match status" value="1"/>
</dbReference>